<dbReference type="AlphaFoldDB" id="A0A4U6X566"/>
<gene>
    <name evidence="7" type="ORF">CTA1_9035</name>
</gene>
<evidence type="ECO:0000313" key="8">
    <source>
        <dbReference type="Proteomes" id="UP000310108"/>
    </source>
</evidence>
<sequence length="184" mass="20778">MTTAVLDEKFWRKCNNASSFSAAVQSDASPRPKRYRLIRTCVSTLKWQLLAVILPRIFLLGFTICRPLVLNRFLDFLQNTPEDVSYGYGLIGAYGFVYLGISISSSFYWHKAFRSLAMLRGILVTAVYSKTTELRVAPGDNSAAVTLMSTDIDAIIRAWREVHEFWANTIQIALATWLLSTRLG</sequence>
<organism evidence="7 8">
    <name type="scientific">Colletotrichum tanaceti</name>
    <dbReference type="NCBI Taxonomy" id="1306861"/>
    <lineage>
        <taxon>Eukaryota</taxon>
        <taxon>Fungi</taxon>
        <taxon>Dikarya</taxon>
        <taxon>Ascomycota</taxon>
        <taxon>Pezizomycotina</taxon>
        <taxon>Sordariomycetes</taxon>
        <taxon>Hypocreomycetidae</taxon>
        <taxon>Glomerellales</taxon>
        <taxon>Glomerellaceae</taxon>
        <taxon>Colletotrichum</taxon>
        <taxon>Colletotrichum destructivum species complex</taxon>
    </lineage>
</organism>
<evidence type="ECO:0000256" key="1">
    <source>
        <dbReference type="ARBA" id="ARBA00022692"/>
    </source>
</evidence>
<comment type="caution">
    <text evidence="7">The sequence shown here is derived from an EMBL/GenBank/DDBJ whole genome shotgun (WGS) entry which is preliminary data.</text>
</comment>
<feature type="transmembrane region" description="Helical" evidence="6">
    <location>
        <begin position="49"/>
        <end position="69"/>
    </location>
</feature>
<keyword evidence="5 6" id="KW-0472">Membrane</keyword>
<keyword evidence="4 6" id="KW-1133">Transmembrane helix</keyword>
<evidence type="ECO:0000256" key="4">
    <source>
        <dbReference type="ARBA" id="ARBA00022989"/>
    </source>
</evidence>
<evidence type="ECO:0000313" key="7">
    <source>
        <dbReference type="EMBL" id="TKW50551.1"/>
    </source>
</evidence>
<name>A0A4U6X566_9PEZI</name>
<evidence type="ECO:0000256" key="5">
    <source>
        <dbReference type="ARBA" id="ARBA00023136"/>
    </source>
</evidence>
<protein>
    <recommendedName>
        <fullName evidence="9">ABC transmembrane type-1 domain-containing protein</fullName>
    </recommendedName>
</protein>
<proteinExistence type="predicted"/>
<keyword evidence="8" id="KW-1185">Reference proteome</keyword>
<keyword evidence="1 6" id="KW-0812">Transmembrane</keyword>
<dbReference type="InterPro" id="IPR036640">
    <property type="entry name" value="ABC1_TM_sf"/>
</dbReference>
<evidence type="ECO:0000256" key="2">
    <source>
        <dbReference type="ARBA" id="ARBA00022741"/>
    </source>
</evidence>
<dbReference type="SUPFAM" id="SSF90123">
    <property type="entry name" value="ABC transporter transmembrane region"/>
    <property type="match status" value="1"/>
</dbReference>
<dbReference type="PANTHER" id="PTHR24223">
    <property type="entry name" value="ATP-BINDING CASSETTE SUB-FAMILY C"/>
    <property type="match status" value="1"/>
</dbReference>
<feature type="transmembrane region" description="Helical" evidence="6">
    <location>
        <begin position="89"/>
        <end position="110"/>
    </location>
</feature>
<dbReference type="PANTHER" id="PTHR24223:SF399">
    <property type="entry name" value="ABC TRANSPORTER ATNG"/>
    <property type="match status" value="1"/>
</dbReference>
<evidence type="ECO:0000256" key="6">
    <source>
        <dbReference type="SAM" id="Phobius"/>
    </source>
</evidence>
<accession>A0A4U6X566</accession>
<reference evidence="7 8" key="1">
    <citation type="journal article" date="2019" name="PLoS ONE">
        <title>Comparative genome analysis indicates high evolutionary potential of pathogenicity genes in Colletotrichum tanaceti.</title>
        <authorList>
            <person name="Lelwala R.V."/>
            <person name="Korhonen P.K."/>
            <person name="Young N.D."/>
            <person name="Scott J.B."/>
            <person name="Ades P.A."/>
            <person name="Gasser R.B."/>
            <person name="Taylor P.W.J."/>
        </authorList>
    </citation>
    <scope>NUCLEOTIDE SEQUENCE [LARGE SCALE GENOMIC DNA]</scope>
    <source>
        <strain evidence="7">BRIP57314</strain>
    </source>
</reference>
<dbReference type="Gene3D" id="1.20.1560.10">
    <property type="entry name" value="ABC transporter type 1, transmembrane domain"/>
    <property type="match status" value="1"/>
</dbReference>
<keyword evidence="2" id="KW-0547">Nucleotide-binding</keyword>
<dbReference type="GO" id="GO:0042626">
    <property type="term" value="F:ATPase-coupled transmembrane transporter activity"/>
    <property type="evidence" value="ECO:0007669"/>
    <property type="project" value="TreeGrafter"/>
</dbReference>
<dbReference type="GO" id="GO:0005524">
    <property type="term" value="F:ATP binding"/>
    <property type="evidence" value="ECO:0007669"/>
    <property type="project" value="UniProtKB-KW"/>
</dbReference>
<keyword evidence="3" id="KW-0067">ATP-binding</keyword>
<dbReference type="Proteomes" id="UP000310108">
    <property type="component" value="Unassembled WGS sequence"/>
</dbReference>
<dbReference type="GO" id="GO:0016020">
    <property type="term" value="C:membrane"/>
    <property type="evidence" value="ECO:0007669"/>
    <property type="project" value="InterPro"/>
</dbReference>
<evidence type="ECO:0008006" key="9">
    <source>
        <dbReference type="Google" id="ProtNLM"/>
    </source>
</evidence>
<dbReference type="InterPro" id="IPR050173">
    <property type="entry name" value="ABC_transporter_C-like"/>
</dbReference>
<dbReference type="EMBL" id="PJEX01000383">
    <property type="protein sequence ID" value="TKW50551.1"/>
    <property type="molecule type" value="Genomic_DNA"/>
</dbReference>
<evidence type="ECO:0000256" key="3">
    <source>
        <dbReference type="ARBA" id="ARBA00022840"/>
    </source>
</evidence>
<dbReference type="STRING" id="1306861.A0A4U6X566"/>